<accession>A0ABV8XB67</accession>
<dbReference type="InterPro" id="IPR015421">
    <property type="entry name" value="PyrdxlP-dep_Trfase_major"/>
</dbReference>
<evidence type="ECO:0000313" key="5">
    <source>
        <dbReference type="Proteomes" id="UP001595817"/>
    </source>
</evidence>
<evidence type="ECO:0000256" key="2">
    <source>
        <dbReference type="ARBA" id="ARBA00022898"/>
    </source>
</evidence>
<dbReference type="Gene3D" id="3.90.1150.10">
    <property type="entry name" value="Aspartate Aminotransferase, domain 1"/>
    <property type="match status" value="1"/>
</dbReference>
<dbReference type="PANTHER" id="PTHR43586:SF8">
    <property type="entry name" value="CYSTEINE DESULFURASE 1, CHLOROPLASTIC"/>
    <property type="match status" value="1"/>
</dbReference>
<dbReference type="InterPro" id="IPR015424">
    <property type="entry name" value="PyrdxlP-dep_Trfase"/>
</dbReference>
<name>A0ABV8XB67_9LACT</name>
<evidence type="ECO:0000256" key="1">
    <source>
        <dbReference type="ARBA" id="ARBA00001933"/>
    </source>
</evidence>
<dbReference type="InterPro" id="IPR000192">
    <property type="entry name" value="Aminotrans_V_dom"/>
</dbReference>
<dbReference type="Gene3D" id="3.40.640.10">
    <property type="entry name" value="Type I PLP-dependent aspartate aminotransferase-like (Major domain)"/>
    <property type="match status" value="1"/>
</dbReference>
<feature type="domain" description="Aminotransferase class V" evidence="3">
    <location>
        <begin position="81"/>
        <end position="253"/>
    </location>
</feature>
<gene>
    <name evidence="4" type="ORF">ACFOZY_14515</name>
</gene>
<evidence type="ECO:0000313" key="4">
    <source>
        <dbReference type="EMBL" id="MFC4411637.1"/>
    </source>
</evidence>
<dbReference type="RefSeq" id="WP_378156794.1">
    <property type="nucleotide sequence ID" value="NZ_JBHSEC010000020.1"/>
</dbReference>
<dbReference type="EMBL" id="JBHSEC010000020">
    <property type="protein sequence ID" value="MFC4411637.1"/>
    <property type="molecule type" value="Genomic_DNA"/>
</dbReference>
<proteinExistence type="predicted"/>
<keyword evidence="5" id="KW-1185">Reference proteome</keyword>
<dbReference type="Proteomes" id="UP001595817">
    <property type="component" value="Unassembled WGS sequence"/>
</dbReference>
<reference evidence="5" key="1">
    <citation type="journal article" date="2019" name="Int. J. Syst. Evol. Microbiol.">
        <title>The Global Catalogue of Microorganisms (GCM) 10K type strain sequencing project: providing services to taxonomists for standard genome sequencing and annotation.</title>
        <authorList>
            <consortium name="The Broad Institute Genomics Platform"/>
            <consortium name="The Broad Institute Genome Sequencing Center for Infectious Disease"/>
            <person name="Wu L."/>
            <person name="Ma J."/>
        </authorList>
    </citation>
    <scope>NUCLEOTIDE SEQUENCE [LARGE SCALE GENOMIC DNA]</scope>
    <source>
        <strain evidence="5">CCUG 59778</strain>
    </source>
</reference>
<sequence length="434" mass="48500">MYNEKTGIFFEANLQKEIKEKFYYVDEDYLGNKRLFFENSGGSLRLKSAVEAKAQFEKIPDCPDRNNETSKMLKQVKENGIRDILQVICGAKSGALVTELTASQVMFQITQAIIENVPGTNVVTTSIEHPSAFDSAKYYAEKTGKEFRVAMANPNTGGVDTEEIIRHIDENTSLLSVISASNISGNILDIEEIVREARKIKPDLYIISDAVQHMPHGVLDVEKSQLDGVNFAPYKGFGVRGCGYGYISDRVAKLPHHKLEAKPENEWELGSFTHANFAAISAVVDYVCWIGEQFTDSKDRRQLYVVGMENIHLQERALLYRLLEGTKEVPGLRHINGVNVLLDSEELKDRDLISAISIEGIGYTEAVAEYGKRGVTVFERINTSIYSKRIVESLGLTGAVRISPLHCHDANDIDEFLKITAQLVEDIAKQVVFV</sequence>
<evidence type="ECO:0000259" key="3">
    <source>
        <dbReference type="Pfam" id="PF00266"/>
    </source>
</evidence>
<organism evidence="4 5">
    <name type="scientific">Chungangia koreensis</name>
    <dbReference type="NCBI Taxonomy" id="752657"/>
    <lineage>
        <taxon>Bacteria</taxon>
        <taxon>Bacillati</taxon>
        <taxon>Bacillota</taxon>
        <taxon>Bacilli</taxon>
        <taxon>Lactobacillales</taxon>
        <taxon>Chungangia</taxon>
    </lineage>
</organism>
<dbReference type="GO" id="GO:0008483">
    <property type="term" value="F:transaminase activity"/>
    <property type="evidence" value="ECO:0007669"/>
    <property type="project" value="UniProtKB-KW"/>
</dbReference>
<protein>
    <submittedName>
        <fullName evidence="4">Aminotransferase class V-fold PLP-dependent enzyme</fullName>
    </submittedName>
</protein>
<comment type="cofactor">
    <cofactor evidence="1">
        <name>pyridoxal 5'-phosphate</name>
        <dbReference type="ChEBI" id="CHEBI:597326"/>
    </cofactor>
</comment>
<keyword evidence="4" id="KW-0808">Transferase</keyword>
<dbReference type="InterPro" id="IPR015422">
    <property type="entry name" value="PyrdxlP-dep_Trfase_small"/>
</dbReference>
<dbReference type="Pfam" id="PF00266">
    <property type="entry name" value="Aminotran_5"/>
    <property type="match status" value="1"/>
</dbReference>
<dbReference type="PANTHER" id="PTHR43586">
    <property type="entry name" value="CYSTEINE DESULFURASE"/>
    <property type="match status" value="1"/>
</dbReference>
<dbReference type="SUPFAM" id="SSF53383">
    <property type="entry name" value="PLP-dependent transferases"/>
    <property type="match status" value="1"/>
</dbReference>
<keyword evidence="4" id="KW-0032">Aminotransferase</keyword>
<comment type="caution">
    <text evidence="4">The sequence shown here is derived from an EMBL/GenBank/DDBJ whole genome shotgun (WGS) entry which is preliminary data.</text>
</comment>
<keyword evidence="2" id="KW-0663">Pyridoxal phosphate</keyword>